<evidence type="ECO:0000256" key="9">
    <source>
        <dbReference type="SAM" id="MobiDB-lite"/>
    </source>
</evidence>
<dbReference type="InterPro" id="IPR036890">
    <property type="entry name" value="HATPase_C_sf"/>
</dbReference>
<evidence type="ECO:0000259" key="11">
    <source>
        <dbReference type="Pfam" id="PF02518"/>
    </source>
</evidence>
<sequence length="666" mass="69466">MTTTGVGRSPLTRSLRLGLLFLGAVLIGVTAAVLAVLLEDPAVAHEEAWGYAVVTWLYVLAGTLAWWRRPSNGMGPLIVWGGVTLLLLSLGTLPGLATLGAVTATFILAVMVHLLHAFPSGRLRSTASRITVVGGYLVCSVLQIPLYAFNPAAEGLPVFIAARPDLVVLGETIQAISGAAVMVATVVILAIRLRRSNAWQRRILVPLFGYGMIAVLFIPFSSSLLEGWFGWTTSQVGFAQLVDIAGVPIAFSLAVLRGGFARTGEVQELATWLSAPSESRPDVSAALASVLGDPSLRVVFHVPERSGFVDADGLTVELPGSGDTLASVPIELSGSVVGAVVYDSDLIADPELVRAAGRLVALAVDRERLTAALLATEQSLRRSRERLVETADRERRRIAQDLHDGLQVKLVLLAIDAQRLANQAGNAAADRERAVELRHGIDVAAAELRSLVHAVMPSSLLERGLGLAAEDLVDRLPVPTDLHLGNVAGLPTPLASTAYFVVAEALTNVVKHAGASRASVRLDCADGTLSIDISDDGCGGASREGGSGIRGLADRVDVLGGTFRLDSPVGSGTRLSIRLPVSLDAPLPGRPETPAAQVRPDAAVGATSGVPEWTDTVPTSVVPGTAGGTGTPAPQRPRPARATGAPSTERLDPLPTLPPSMNGTTQ</sequence>
<reference evidence="13 14" key="1">
    <citation type="submission" date="2019-11" db="EMBL/GenBank/DDBJ databases">
        <authorList>
            <person name="Jiang L.-Q."/>
        </authorList>
    </citation>
    <scope>NUCLEOTIDE SEQUENCE [LARGE SCALE GENOMIC DNA]</scope>
    <source>
        <strain evidence="13 14">YIM 132087</strain>
    </source>
</reference>
<dbReference type="Gene3D" id="3.30.565.10">
    <property type="entry name" value="Histidine kinase-like ATPase, C-terminal domain"/>
    <property type="match status" value="1"/>
</dbReference>
<organism evidence="13 14">
    <name type="scientific">Nakamurella alba</name>
    <dbReference type="NCBI Taxonomy" id="2665158"/>
    <lineage>
        <taxon>Bacteria</taxon>
        <taxon>Bacillati</taxon>
        <taxon>Actinomycetota</taxon>
        <taxon>Actinomycetes</taxon>
        <taxon>Nakamurellales</taxon>
        <taxon>Nakamurellaceae</taxon>
        <taxon>Nakamurella</taxon>
    </lineage>
</organism>
<feature type="transmembrane region" description="Helical" evidence="10">
    <location>
        <begin position="49"/>
        <end position="67"/>
    </location>
</feature>
<dbReference type="PANTHER" id="PTHR24421:SF10">
    <property type="entry name" value="NITRATE_NITRITE SENSOR PROTEIN NARQ"/>
    <property type="match status" value="1"/>
</dbReference>
<dbReference type="EMBL" id="WLYK01000016">
    <property type="protein sequence ID" value="MTD17200.1"/>
    <property type="molecule type" value="Genomic_DNA"/>
</dbReference>
<keyword evidence="5" id="KW-0547">Nucleotide-binding</keyword>
<keyword evidence="14" id="KW-1185">Reference proteome</keyword>
<evidence type="ECO:0000256" key="6">
    <source>
        <dbReference type="ARBA" id="ARBA00022777"/>
    </source>
</evidence>
<comment type="catalytic activity">
    <reaction evidence="1">
        <text>ATP + protein L-histidine = ADP + protein N-phospho-L-histidine.</text>
        <dbReference type="EC" id="2.7.13.3"/>
    </reaction>
</comment>
<dbReference type="CDD" id="cd16917">
    <property type="entry name" value="HATPase_UhpB-NarQ-NarX-like"/>
    <property type="match status" value="1"/>
</dbReference>
<dbReference type="Proteomes" id="UP000460221">
    <property type="component" value="Unassembled WGS sequence"/>
</dbReference>
<dbReference type="RefSeq" id="WP_154771198.1">
    <property type="nucleotide sequence ID" value="NZ_WLYK01000016.1"/>
</dbReference>
<keyword evidence="6 13" id="KW-0418">Kinase</keyword>
<gene>
    <name evidence="13" type="ORF">GIS00_25015</name>
</gene>
<dbReference type="PANTHER" id="PTHR24421">
    <property type="entry name" value="NITRATE/NITRITE SENSOR PROTEIN NARX-RELATED"/>
    <property type="match status" value="1"/>
</dbReference>
<feature type="region of interest" description="Disordered" evidence="9">
    <location>
        <begin position="606"/>
        <end position="666"/>
    </location>
</feature>
<keyword evidence="7" id="KW-0067">ATP-binding</keyword>
<feature type="transmembrane region" description="Helical" evidence="10">
    <location>
        <begin position="173"/>
        <end position="191"/>
    </location>
</feature>
<feature type="transmembrane region" description="Helical" evidence="10">
    <location>
        <begin position="99"/>
        <end position="118"/>
    </location>
</feature>
<evidence type="ECO:0000256" key="2">
    <source>
        <dbReference type="ARBA" id="ARBA00012438"/>
    </source>
</evidence>
<evidence type="ECO:0000259" key="12">
    <source>
        <dbReference type="Pfam" id="PF07730"/>
    </source>
</evidence>
<keyword evidence="8" id="KW-0902">Two-component regulatory system</keyword>
<dbReference type="GO" id="GO:0046983">
    <property type="term" value="F:protein dimerization activity"/>
    <property type="evidence" value="ECO:0007669"/>
    <property type="project" value="InterPro"/>
</dbReference>
<dbReference type="InterPro" id="IPR050482">
    <property type="entry name" value="Sensor_HK_TwoCompSys"/>
</dbReference>
<keyword evidence="3" id="KW-0597">Phosphoprotein</keyword>
<dbReference type="Gene3D" id="1.20.5.1930">
    <property type="match status" value="1"/>
</dbReference>
<dbReference type="AlphaFoldDB" id="A0A7K1FSY7"/>
<evidence type="ECO:0000256" key="4">
    <source>
        <dbReference type="ARBA" id="ARBA00022679"/>
    </source>
</evidence>
<evidence type="ECO:0000313" key="13">
    <source>
        <dbReference type="EMBL" id="MTD17200.1"/>
    </source>
</evidence>
<dbReference type="GO" id="GO:0016020">
    <property type="term" value="C:membrane"/>
    <property type="evidence" value="ECO:0007669"/>
    <property type="project" value="InterPro"/>
</dbReference>
<dbReference type="GO" id="GO:0005524">
    <property type="term" value="F:ATP binding"/>
    <property type="evidence" value="ECO:0007669"/>
    <property type="project" value="UniProtKB-KW"/>
</dbReference>
<accession>A0A7K1FSY7</accession>
<evidence type="ECO:0000256" key="10">
    <source>
        <dbReference type="SAM" id="Phobius"/>
    </source>
</evidence>
<evidence type="ECO:0000256" key="7">
    <source>
        <dbReference type="ARBA" id="ARBA00022840"/>
    </source>
</evidence>
<feature type="transmembrane region" description="Helical" evidence="10">
    <location>
        <begin position="203"/>
        <end position="225"/>
    </location>
</feature>
<dbReference type="EC" id="2.7.13.3" evidence="2"/>
<dbReference type="InterPro" id="IPR003594">
    <property type="entry name" value="HATPase_dom"/>
</dbReference>
<protein>
    <recommendedName>
        <fullName evidence="2">histidine kinase</fullName>
        <ecNumber evidence="2">2.7.13.3</ecNumber>
    </recommendedName>
</protein>
<dbReference type="InterPro" id="IPR011712">
    <property type="entry name" value="Sig_transdc_His_kin_sub3_dim/P"/>
</dbReference>
<feature type="transmembrane region" description="Helical" evidence="10">
    <location>
        <begin position="74"/>
        <end position="93"/>
    </location>
</feature>
<evidence type="ECO:0000256" key="1">
    <source>
        <dbReference type="ARBA" id="ARBA00000085"/>
    </source>
</evidence>
<dbReference type="SUPFAM" id="SSF55874">
    <property type="entry name" value="ATPase domain of HSP90 chaperone/DNA topoisomerase II/histidine kinase"/>
    <property type="match status" value="1"/>
</dbReference>
<dbReference type="Pfam" id="PF07730">
    <property type="entry name" value="HisKA_3"/>
    <property type="match status" value="1"/>
</dbReference>
<evidence type="ECO:0000313" key="14">
    <source>
        <dbReference type="Proteomes" id="UP000460221"/>
    </source>
</evidence>
<evidence type="ECO:0000256" key="8">
    <source>
        <dbReference type="ARBA" id="ARBA00023012"/>
    </source>
</evidence>
<comment type="caution">
    <text evidence="13">The sequence shown here is derived from an EMBL/GenBank/DDBJ whole genome shotgun (WGS) entry which is preliminary data.</text>
</comment>
<keyword evidence="10" id="KW-0812">Transmembrane</keyword>
<keyword evidence="10" id="KW-0472">Membrane</keyword>
<proteinExistence type="predicted"/>
<keyword evidence="10" id="KW-1133">Transmembrane helix</keyword>
<name>A0A7K1FSY7_9ACTN</name>
<feature type="domain" description="Signal transduction histidine kinase subgroup 3 dimerisation and phosphoacceptor" evidence="12">
    <location>
        <begin position="394"/>
        <end position="459"/>
    </location>
</feature>
<evidence type="ECO:0000256" key="5">
    <source>
        <dbReference type="ARBA" id="ARBA00022741"/>
    </source>
</evidence>
<dbReference type="Pfam" id="PF02518">
    <property type="entry name" value="HATPase_c"/>
    <property type="match status" value="1"/>
</dbReference>
<dbReference type="GO" id="GO:0000155">
    <property type="term" value="F:phosphorelay sensor kinase activity"/>
    <property type="evidence" value="ECO:0007669"/>
    <property type="project" value="InterPro"/>
</dbReference>
<feature type="transmembrane region" description="Helical" evidence="10">
    <location>
        <begin position="17"/>
        <end position="37"/>
    </location>
</feature>
<feature type="domain" description="Histidine kinase/HSP90-like ATPase" evidence="11">
    <location>
        <begin position="499"/>
        <end position="581"/>
    </location>
</feature>
<evidence type="ECO:0000256" key="3">
    <source>
        <dbReference type="ARBA" id="ARBA00022553"/>
    </source>
</evidence>
<keyword evidence="4" id="KW-0808">Transferase</keyword>
<feature type="transmembrane region" description="Helical" evidence="10">
    <location>
        <begin position="130"/>
        <end position="149"/>
    </location>
</feature>